<feature type="compositionally biased region" description="Polar residues" evidence="1">
    <location>
        <begin position="156"/>
        <end position="171"/>
    </location>
</feature>
<feature type="region of interest" description="Disordered" evidence="1">
    <location>
        <begin position="189"/>
        <end position="209"/>
    </location>
</feature>
<sequence length="374" mass="43245">MTTRNDECERAIRFMSSRIGHYTRPENLTKWCELAKTEAGYNKSADSFSWVIRKRLDRIEDLKGFTLMEKARLVFIFSRPVSPAFLKILKDAKCVVELSDSRRITYFCSQDGTCVLQSDQNNSDKYFKGKPYFHKNRRAVIEVRSSDSVQDPPDTSIEQSRIQNGPFNGRNNYDELDEQELEDVTALKHERSRKPEKRHQNSWSSNNAKRVKTEEWDQELFTASDAPEALNNSEEAKINVLLLANNIGITALYCDLEDVQKKASQAIEMIKMEEREMTLNVADFNICIDSMLRNIKRSRNRYSCQTEKSLPLKTIYRHIKLSLILPFGPEIAGEALKIVDKETEELGESHHEVPLKTIRGNLEYLLNSSTGFWI</sequence>
<dbReference type="InterPro" id="IPR006570">
    <property type="entry name" value="SPK_dom"/>
</dbReference>
<reference evidence="4" key="1">
    <citation type="submission" date="2017-10" db="EMBL/GenBank/DDBJ databases">
        <title>Rapid genome shrinkage in a self-fertile nematode reveals novel sperm competition proteins.</title>
        <authorList>
            <person name="Yin D."/>
            <person name="Schwarz E.M."/>
            <person name="Thomas C.G."/>
            <person name="Felde R.L."/>
            <person name="Korf I.F."/>
            <person name="Cutter A.D."/>
            <person name="Schartner C.M."/>
            <person name="Ralston E.J."/>
            <person name="Meyer B.J."/>
            <person name="Haag E.S."/>
        </authorList>
    </citation>
    <scope>NUCLEOTIDE SEQUENCE [LARGE SCALE GENOMIC DNA]</scope>
    <source>
        <strain evidence="4">JU1422</strain>
    </source>
</reference>
<feature type="domain" description="SPK" evidence="2">
    <location>
        <begin position="7"/>
        <end position="118"/>
    </location>
</feature>
<dbReference type="Pfam" id="PF04435">
    <property type="entry name" value="SPK"/>
    <property type="match status" value="1"/>
</dbReference>
<dbReference type="EMBL" id="PDUG01000013">
    <property type="protein sequence ID" value="PIC13428.1"/>
    <property type="molecule type" value="Genomic_DNA"/>
</dbReference>
<protein>
    <recommendedName>
        <fullName evidence="2">SPK domain-containing protein</fullName>
    </recommendedName>
</protein>
<accession>A0A2G5SED8</accession>
<dbReference type="SMART" id="SM00583">
    <property type="entry name" value="SPK"/>
    <property type="match status" value="1"/>
</dbReference>
<comment type="caution">
    <text evidence="3">The sequence shown here is derived from an EMBL/GenBank/DDBJ whole genome shotgun (WGS) entry which is preliminary data.</text>
</comment>
<name>A0A2G5SED8_9PELO</name>
<dbReference type="InterPro" id="IPR053315">
    <property type="entry name" value="Peptidase_C14A"/>
</dbReference>
<gene>
    <name evidence="3" type="ORF">B9Z55_027804</name>
</gene>
<evidence type="ECO:0000259" key="2">
    <source>
        <dbReference type="SMART" id="SM00583"/>
    </source>
</evidence>
<evidence type="ECO:0000313" key="4">
    <source>
        <dbReference type="Proteomes" id="UP000230233"/>
    </source>
</evidence>
<dbReference type="Proteomes" id="UP000230233">
    <property type="component" value="Unassembled WGS sequence"/>
</dbReference>
<feature type="region of interest" description="Disordered" evidence="1">
    <location>
        <begin position="143"/>
        <end position="173"/>
    </location>
</feature>
<dbReference type="PANTHER" id="PTHR23362">
    <property type="entry name" value="L-PLASTIN-RELATED"/>
    <property type="match status" value="1"/>
</dbReference>
<dbReference type="PANTHER" id="PTHR23362:SF0">
    <property type="entry name" value="CALPONIN-HOMOLOGY (CH) DOMAIN-CONTAINING PROTEIN-RELATED"/>
    <property type="match status" value="1"/>
</dbReference>
<proteinExistence type="predicted"/>
<dbReference type="AlphaFoldDB" id="A0A2G5SED8"/>
<evidence type="ECO:0000256" key="1">
    <source>
        <dbReference type="SAM" id="MobiDB-lite"/>
    </source>
</evidence>
<evidence type="ECO:0000313" key="3">
    <source>
        <dbReference type="EMBL" id="PIC13428.1"/>
    </source>
</evidence>
<organism evidence="3 4">
    <name type="scientific">Caenorhabditis nigoni</name>
    <dbReference type="NCBI Taxonomy" id="1611254"/>
    <lineage>
        <taxon>Eukaryota</taxon>
        <taxon>Metazoa</taxon>
        <taxon>Ecdysozoa</taxon>
        <taxon>Nematoda</taxon>
        <taxon>Chromadorea</taxon>
        <taxon>Rhabditida</taxon>
        <taxon>Rhabditina</taxon>
        <taxon>Rhabditomorpha</taxon>
        <taxon>Rhabditoidea</taxon>
        <taxon>Rhabditidae</taxon>
        <taxon>Peloderinae</taxon>
        <taxon>Caenorhabditis</taxon>
    </lineage>
</organism>
<keyword evidence="4" id="KW-1185">Reference proteome</keyword>